<sequence>MSGVSKQTKKLYLKKNRIIISLELNKLASQKMIQDVSQSILHKTAVHNIARAFTRHDLDYVSFCVDSTKDITYLTH</sequence>
<name>A0A4R8A602_9FIRM</name>
<reference evidence="1 2" key="1">
    <citation type="submission" date="2019-03" db="EMBL/GenBank/DDBJ databases">
        <title>Genomic Encyclopedia of Type Strains, Phase IV (KMG-IV): sequencing the most valuable type-strain genomes for metagenomic binning, comparative biology and taxonomic classification.</title>
        <authorList>
            <person name="Goeker M."/>
        </authorList>
    </citation>
    <scope>NUCLEOTIDE SEQUENCE [LARGE SCALE GENOMIC DNA]</scope>
    <source>
        <strain evidence="1 2">DSM 28867</strain>
    </source>
</reference>
<organism evidence="1 2">
    <name type="scientific">Breznakia blatticola</name>
    <dbReference type="NCBI Taxonomy" id="1754012"/>
    <lineage>
        <taxon>Bacteria</taxon>
        <taxon>Bacillati</taxon>
        <taxon>Bacillota</taxon>
        <taxon>Erysipelotrichia</taxon>
        <taxon>Erysipelotrichales</taxon>
        <taxon>Erysipelotrichaceae</taxon>
        <taxon>Breznakia</taxon>
    </lineage>
</organism>
<gene>
    <name evidence="1" type="ORF">EDD63_10263</name>
</gene>
<dbReference type="EMBL" id="SODD01000002">
    <property type="protein sequence ID" value="TDW26042.1"/>
    <property type="molecule type" value="Genomic_DNA"/>
</dbReference>
<keyword evidence="2" id="KW-1185">Reference proteome</keyword>
<proteinExistence type="predicted"/>
<dbReference type="Proteomes" id="UP000294743">
    <property type="component" value="Unassembled WGS sequence"/>
</dbReference>
<evidence type="ECO:0000313" key="1">
    <source>
        <dbReference type="EMBL" id="TDW26042.1"/>
    </source>
</evidence>
<dbReference type="OrthoDB" id="9860435at2"/>
<dbReference type="AlphaFoldDB" id="A0A4R8A602"/>
<accession>A0A4R8A602</accession>
<comment type="caution">
    <text evidence="1">The sequence shown here is derived from an EMBL/GenBank/DDBJ whole genome shotgun (WGS) entry which is preliminary data.</text>
</comment>
<dbReference type="RefSeq" id="WP_134167615.1">
    <property type="nucleotide sequence ID" value="NZ_SODD01000002.1"/>
</dbReference>
<evidence type="ECO:0000313" key="2">
    <source>
        <dbReference type="Proteomes" id="UP000294743"/>
    </source>
</evidence>
<protein>
    <submittedName>
        <fullName evidence="1">Uncharacterized protein</fullName>
    </submittedName>
</protein>